<dbReference type="PANTHER" id="PTHR12159:SF9">
    <property type="entry name" value="G_T MISMATCH-SPECIFIC THYMINE DNA GLYCOSYLASE"/>
    <property type="match status" value="1"/>
</dbReference>
<dbReference type="GO" id="GO:0008263">
    <property type="term" value="F:pyrimidine-specific mismatch base pair DNA N-glycosylase activity"/>
    <property type="evidence" value="ECO:0007669"/>
    <property type="project" value="TreeGrafter"/>
</dbReference>
<keyword evidence="3" id="KW-0234">DNA repair</keyword>
<dbReference type="InterPro" id="IPR005122">
    <property type="entry name" value="Uracil-DNA_glycosylase-like"/>
</dbReference>
<feature type="region of interest" description="Disordered" evidence="4">
    <location>
        <begin position="1"/>
        <end position="31"/>
    </location>
</feature>
<keyword evidence="1" id="KW-0227">DNA damage</keyword>
<dbReference type="EMBL" id="DS547162">
    <property type="protein sequence ID" value="EDQ99563.1"/>
    <property type="molecule type" value="Genomic_DNA"/>
</dbReference>
<feature type="region of interest" description="Disordered" evidence="4">
    <location>
        <begin position="52"/>
        <end position="129"/>
    </location>
</feature>
<dbReference type="FunCoup" id="B0E0U2">
    <property type="interactions" value="20"/>
</dbReference>
<evidence type="ECO:0000313" key="7">
    <source>
        <dbReference type="Proteomes" id="UP000001194"/>
    </source>
</evidence>
<gene>
    <name evidence="6" type="ORF">LACBIDRAFT_316377</name>
</gene>
<dbReference type="InterPro" id="IPR036895">
    <property type="entry name" value="Uracil-DNA_glycosylase-like_sf"/>
</dbReference>
<dbReference type="SUPFAM" id="SSF52141">
    <property type="entry name" value="Uracil-DNA glycosylase-like"/>
    <property type="match status" value="1"/>
</dbReference>
<name>B0E0U2_LACBS</name>
<dbReference type="PANTHER" id="PTHR12159">
    <property type="entry name" value="G/T AND G/U MISMATCH-SPECIFIC DNA GLYCOSYLASE"/>
    <property type="match status" value="1"/>
</dbReference>
<dbReference type="GO" id="GO:0004844">
    <property type="term" value="F:uracil DNA N-glycosylase activity"/>
    <property type="evidence" value="ECO:0007669"/>
    <property type="project" value="TreeGrafter"/>
</dbReference>
<dbReference type="HOGENOM" id="CLU_042829_0_0_1"/>
<dbReference type="InParanoid" id="B0E0U2"/>
<sequence>MAPKHKPRDEEDPLSGTSVITEQHEAPEVSKVSERFQASLARFAFSDFHFSNQKSKAPGYDKATTTQSLRPRNQDHAKGPDSPVPSSSRVKVLRTRKRSMWALDEGPNQSVGRLEPGSSPKKQKRGYAEPSTYAHLRELRNHLRSGLEVVFCGINPGQTSAEIGHHFGGPTNHFWSCLYESGFTTRLLRPQEDFILPEQFSIGMTNLVGRPTAEVSQSELSKAEQKAGVPALLAKIATHRPKIVCFVGLGIADIVKFKVMPAGKGRKTKAAIGIQPYKLQYQDEQACPKETRFYAVSSTSGRVVTYQKKDKVNQFKALKSVLDSLRNNNVDTSSLHALQLNDLQCVI</sequence>
<dbReference type="Pfam" id="PF03167">
    <property type="entry name" value="UDG"/>
    <property type="match status" value="1"/>
</dbReference>
<dbReference type="RefSeq" id="XP_001889787.1">
    <property type="nucleotide sequence ID" value="XM_001889752.1"/>
</dbReference>
<dbReference type="CDD" id="cd10028">
    <property type="entry name" value="UDG-F2_TDG_MUG"/>
    <property type="match status" value="1"/>
</dbReference>
<keyword evidence="2" id="KW-0378">Hydrolase</keyword>
<feature type="domain" description="Uracil-DNA glycosylase-like" evidence="5">
    <location>
        <begin position="146"/>
        <end position="310"/>
    </location>
</feature>
<accession>B0E0U2</accession>
<evidence type="ECO:0000256" key="1">
    <source>
        <dbReference type="ARBA" id="ARBA00022763"/>
    </source>
</evidence>
<dbReference type="AlphaFoldDB" id="B0E0U2"/>
<dbReference type="GO" id="GO:0006285">
    <property type="term" value="P:base-excision repair, AP site formation"/>
    <property type="evidence" value="ECO:0007669"/>
    <property type="project" value="InterPro"/>
</dbReference>
<dbReference type="InterPro" id="IPR015637">
    <property type="entry name" value="MUG/TDG"/>
</dbReference>
<evidence type="ECO:0000313" key="6">
    <source>
        <dbReference type="EMBL" id="EDQ99563.1"/>
    </source>
</evidence>
<dbReference type="GeneID" id="6085429"/>
<evidence type="ECO:0000259" key="5">
    <source>
        <dbReference type="Pfam" id="PF03167"/>
    </source>
</evidence>
<protein>
    <submittedName>
        <fullName evidence="6">Predicted protein</fullName>
    </submittedName>
</protein>
<reference evidence="6 7" key="1">
    <citation type="journal article" date="2008" name="Nature">
        <title>The genome of Laccaria bicolor provides insights into mycorrhizal symbiosis.</title>
        <authorList>
            <person name="Martin F."/>
            <person name="Aerts A."/>
            <person name="Ahren D."/>
            <person name="Brun A."/>
            <person name="Danchin E.G.J."/>
            <person name="Duchaussoy F."/>
            <person name="Gibon J."/>
            <person name="Kohler A."/>
            <person name="Lindquist E."/>
            <person name="Pereda V."/>
            <person name="Salamov A."/>
            <person name="Shapiro H.J."/>
            <person name="Wuyts J."/>
            <person name="Blaudez D."/>
            <person name="Buee M."/>
            <person name="Brokstein P."/>
            <person name="Canbaeck B."/>
            <person name="Cohen D."/>
            <person name="Courty P.E."/>
            <person name="Coutinho P.M."/>
            <person name="Delaruelle C."/>
            <person name="Detter J.C."/>
            <person name="Deveau A."/>
            <person name="DiFazio S."/>
            <person name="Duplessis S."/>
            <person name="Fraissinet-Tachet L."/>
            <person name="Lucic E."/>
            <person name="Frey-Klett P."/>
            <person name="Fourrey C."/>
            <person name="Feussner I."/>
            <person name="Gay G."/>
            <person name="Grimwood J."/>
            <person name="Hoegger P.J."/>
            <person name="Jain P."/>
            <person name="Kilaru S."/>
            <person name="Labbe J."/>
            <person name="Lin Y.C."/>
            <person name="Legue V."/>
            <person name="Le Tacon F."/>
            <person name="Marmeisse R."/>
            <person name="Melayah D."/>
            <person name="Montanini B."/>
            <person name="Muratet M."/>
            <person name="Nehls U."/>
            <person name="Niculita-Hirzel H."/>
            <person name="Oudot-Le Secq M.P."/>
            <person name="Peter M."/>
            <person name="Quesneville H."/>
            <person name="Rajashekar B."/>
            <person name="Reich M."/>
            <person name="Rouhier N."/>
            <person name="Schmutz J."/>
            <person name="Yin T."/>
            <person name="Chalot M."/>
            <person name="Henrissat B."/>
            <person name="Kuees U."/>
            <person name="Lucas S."/>
            <person name="Van de Peer Y."/>
            <person name="Podila G.K."/>
            <person name="Polle A."/>
            <person name="Pukkila P.J."/>
            <person name="Richardson P.M."/>
            <person name="Rouze P."/>
            <person name="Sanders I.R."/>
            <person name="Stajich J.E."/>
            <person name="Tunlid A."/>
            <person name="Tuskan G."/>
            <person name="Grigoriev I.V."/>
        </authorList>
    </citation>
    <scope>NUCLEOTIDE SEQUENCE [LARGE SCALE GENOMIC DNA]</scope>
    <source>
        <strain evidence="7">S238N-H82 / ATCC MYA-4686</strain>
    </source>
</reference>
<dbReference type="OrthoDB" id="565731at2759"/>
<organism evidence="7">
    <name type="scientific">Laccaria bicolor (strain S238N-H82 / ATCC MYA-4686)</name>
    <name type="common">Bicoloured deceiver</name>
    <name type="synonym">Laccaria laccata var. bicolor</name>
    <dbReference type="NCBI Taxonomy" id="486041"/>
    <lineage>
        <taxon>Eukaryota</taxon>
        <taxon>Fungi</taxon>
        <taxon>Dikarya</taxon>
        <taxon>Basidiomycota</taxon>
        <taxon>Agaricomycotina</taxon>
        <taxon>Agaricomycetes</taxon>
        <taxon>Agaricomycetidae</taxon>
        <taxon>Agaricales</taxon>
        <taxon>Agaricineae</taxon>
        <taxon>Hydnangiaceae</taxon>
        <taxon>Laccaria</taxon>
    </lineage>
</organism>
<keyword evidence="7" id="KW-1185">Reference proteome</keyword>
<evidence type="ECO:0000256" key="4">
    <source>
        <dbReference type="SAM" id="MobiDB-lite"/>
    </source>
</evidence>
<evidence type="ECO:0000256" key="3">
    <source>
        <dbReference type="ARBA" id="ARBA00023204"/>
    </source>
</evidence>
<evidence type="ECO:0000256" key="2">
    <source>
        <dbReference type="ARBA" id="ARBA00022801"/>
    </source>
</evidence>
<dbReference type="STRING" id="486041.B0E0U2"/>
<dbReference type="KEGG" id="lbc:LACBIDRAFT_316377"/>
<feature type="compositionally biased region" description="Basic and acidic residues" evidence="4">
    <location>
        <begin position="22"/>
        <end position="31"/>
    </location>
</feature>
<dbReference type="Proteomes" id="UP000001194">
    <property type="component" value="Unassembled WGS sequence"/>
</dbReference>
<dbReference type="Gene3D" id="3.40.470.10">
    <property type="entry name" value="Uracil-DNA glycosylase-like domain"/>
    <property type="match status" value="1"/>
</dbReference>
<proteinExistence type="predicted"/>